<name>A0A0F9J8P1_9ZZZZ</name>
<comment type="caution">
    <text evidence="1">The sequence shown here is derived from an EMBL/GenBank/DDBJ whole genome shotgun (WGS) entry which is preliminary data.</text>
</comment>
<protein>
    <submittedName>
        <fullName evidence="1">Uncharacterized protein</fullName>
    </submittedName>
</protein>
<dbReference type="EMBL" id="LAZR01010639">
    <property type="protein sequence ID" value="KKM65898.1"/>
    <property type="molecule type" value="Genomic_DNA"/>
</dbReference>
<accession>A0A0F9J8P1</accession>
<sequence length="69" mass="7711">MKDSHQQCLGAVLFFACGLIFGTLMTMQYQTITEPVVLAQCRRELVDCRERVADLPVANIEIGEIGHDD</sequence>
<dbReference type="PROSITE" id="PS51257">
    <property type="entry name" value="PROKAR_LIPOPROTEIN"/>
    <property type="match status" value="1"/>
</dbReference>
<evidence type="ECO:0000313" key="1">
    <source>
        <dbReference type="EMBL" id="KKM65898.1"/>
    </source>
</evidence>
<reference evidence="1" key="1">
    <citation type="journal article" date="2015" name="Nature">
        <title>Complex archaea that bridge the gap between prokaryotes and eukaryotes.</title>
        <authorList>
            <person name="Spang A."/>
            <person name="Saw J.H."/>
            <person name="Jorgensen S.L."/>
            <person name="Zaremba-Niedzwiedzka K."/>
            <person name="Martijn J."/>
            <person name="Lind A.E."/>
            <person name="van Eijk R."/>
            <person name="Schleper C."/>
            <person name="Guy L."/>
            <person name="Ettema T.J."/>
        </authorList>
    </citation>
    <scope>NUCLEOTIDE SEQUENCE</scope>
</reference>
<organism evidence="1">
    <name type="scientific">marine sediment metagenome</name>
    <dbReference type="NCBI Taxonomy" id="412755"/>
    <lineage>
        <taxon>unclassified sequences</taxon>
        <taxon>metagenomes</taxon>
        <taxon>ecological metagenomes</taxon>
    </lineage>
</organism>
<dbReference type="AlphaFoldDB" id="A0A0F9J8P1"/>
<gene>
    <name evidence="1" type="ORF">LCGC14_1486710</name>
</gene>
<proteinExistence type="predicted"/>